<evidence type="ECO:0000256" key="1">
    <source>
        <dbReference type="ARBA" id="ARBA00004447"/>
    </source>
</evidence>
<accession>A0A1B6DKU1</accession>
<dbReference type="Pfam" id="PF17039">
    <property type="entry name" value="Glyco_tran_10_N"/>
    <property type="match status" value="1"/>
</dbReference>
<feature type="non-terminal residue" evidence="15">
    <location>
        <position position="265"/>
    </location>
</feature>
<comment type="similarity">
    <text evidence="3 12">Belongs to the glycosyltransferase 10 family.</text>
</comment>
<evidence type="ECO:0000256" key="4">
    <source>
        <dbReference type="ARBA" id="ARBA00022676"/>
    </source>
</evidence>
<reference evidence="15" key="1">
    <citation type="submission" date="2015-12" db="EMBL/GenBank/DDBJ databases">
        <title>De novo transcriptome assembly of four potential Pierce s Disease insect vectors from Arizona vineyards.</title>
        <authorList>
            <person name="Tassone E.E."/>
        </authorList>
    </citation>
    <scope>NUCLEOTIDE SEQUENCE</scope>
</reference>
<dbReference type="EC" id="2.4.1.-" evidence="12"/>
<dbReference type="PANTHER" id="PTHR48438">
    <property type="entry name" value="ALPHA-(1,3)-FUCOSYLTRANSFERASE C-RELATED"/>
    <property type="match status" value="1"/>
</dbReference>
<dbReference type="Gene3D" id="3.40.50.11660">
    <property type="entry name" value="Glycosyl transferase family 10, C-terminal domain"/>
    <property type="match status" value="1"/>
</dbReference>
<evidence type="ECO:0000256" key="3">
    <source>
        <dbReference type="ARBA" id="ARBA00008919"/>
    </source>
</evidence>
<gene>
    <name evidence="15" type="ORF">g.4186</name>
</gene>
<feature type="domain" description="Fucosyltransferase C-terminal" evidence="13">
    <location>
        <begin position="222"/>
        <end position="262"/>
    </location>
</feature>
<evidence type="ECO:0000259" key="13">
    <source>
        <dbReference type="Pfam" id="PF00852"/>
    </source>
</evidence>
<dbReference type="InterPro" id="IPR038577">
    <property type="entry name" value="GT10-like_C_sf"/>
</dbReference>
<protein>
    <recommendedName>
        <fullName evidence="12">Fucosyltransferase</fullName>
        <ecNumber evidence="12">2.4.1.-</ecNumber>
    </recommendedName>
</protein>
<keyword evidence="10" id="KW-0472">Membrane</keyword>
<dbReference type="UniPathway" id="UPA00378"/>
<dbReference type="InterPro" id="IPR055270">
    <property type="entry name" value="Glyco_tran_10_C"/>
</dbReference>
<organism evidence="15">
    <name type="scientific">Clastoptera arizonana</name>
    <name type="common">Arizona spittle bug</name>
    <dbReference type="NCBI Taxonomy" id="38151"/>
    <lineage>
        <taxon>Eukaryota</taxon>
        <taxon>Metazoa</taxon>
        <taxon>Ecdysozoa</taxon>
        <taxon>Arthropoda</taxon>
        <taxon>Hexapoda</taxon>
        <taxon>Insecta</taxon>
        <taxon>Pterygota</taxon>
        <taxon>Neoptera</taxon>
        <taxon>Paraneoptera</taxon>
        <taxon>Hemiptera</taxon>
        <taxon>Auchenorrhyncha</taxon>
        <taxon>Cercopoidea</taxon>
        <taxon>Clastopteridae</taxon>
        <taxon>Clastoptera</taxon>
    </lineage>
</organism>
<keyword evidence="7" id="KW-0735">Signal-anchor</keyword>
<dbReference type="Pfam" id="PF00852">
    <property type="entry name" value="Glyco_transf_10"/>
    <property type="match status" value="1"/>
</dbReference>
<evidence type="ECO:0000256" key="6">
    <source>
        <dbReference type="ARBA" id="ARBA00022692"/>
    </source>
</evidence>
<comment type="subcellular location">
    <subcellularLocation>
        <location evidence="1 12">Golgi apparatus</location>
        <location evidence="1 12">Golgi stack membrane</location>
        <topology evidence="1 12">Single-pass type II membrane protein</topology>
    </subcellularLocation>
</comment>
<evidence type="ECO:0000256" key="2">
    <source>
        <dbReference type="ARBA" id="ARBA00004922"/>
    </source>
</evidence>
<evidence type="ECO:0000256" key="10">
    <source>
        <dbReference type="ARBA" id="ARBA00023136"/>
    </source>
</evidence>
<dbReference type="AlphaFoldDB" id="A0A1B6DKU1"/>
<dbReference type="GO" id="GO:0032580">
    <property type="term" value="C:Golgi cisterna membrane"/>
    <property type="evidence" value="ECO:0007669"/>
    <property type="project" value="UniProtKB-SubCell"/>
</dbReference>
<name>A0A1B6DKU1_9HEMI</name>
<comment type="pathway">
    <text evidence="2">Protein modification; protein glycosylation.</text>
</comment>
<evidence type="ECO:0000259" key="14">
    <source>
        <dbReference type="Pfam" id="PF17039"/>
    </source>
</evidence>
<evidence type="ECO:0000256" key="12">
    <source>
        <dbReference type="RuleBase" id="RU003832"/>
    </source>
</evidence>
<keyword evidence="6 12" id="KW-0812">Transmembrane</keyword>
<dbReference type="GO" id="GO:0008417">
    <property type="term" value="F:fucosyltransferase activity"/>
    <property type="evidence" value="ECO:0007669"/>
    <property type="project" value="InterPro"/>
</dbReference>
<evidence type="ECO:0000256" key="7">
    <source>
        <dbReference type="ARBA" id="ARBA00022968"/>
    </source>
</evidence>
<sequence>MMSVNYFKMADFDISSRKFICIVTLILIWVVGSQAVVYPQNTPATIEAWERMVSLQKNWYVAGGRNRNGSSVNPLLWPEDKSDSYRIEEQLMYMPENIPQSPKTILIWKEWGGSSYDRPLAKSGCLVNNCIITTNRSVAEYADAILFRYHFDMPTHIRPPYQLWILNVIETPLFSLDFEYPDVFNLTATYRKDSDIPMPYDYWTYYDKNVKFSPVAPNIAAGKTKKVAWYVSNCRAASNRLEYAQELSKYIEVDIFGKCGTKSCD</sequence>
<keyword evidence="11" id="KW-0325">Glycoprotein</keyword>
<evidence type="ECO:0000256" key="11">
    <source>
        <dbReference type="ARBA" id="ARBA00023180"/>
    </source>
</evidence>
<keyword evidence="4 12" id="KW-0328">Glycosyltransferase</keyword>
<evidence type="ECO:0000256" key="9">
    <source>
        <dbReference type="ARBA" id="ARBA00023034"/>
    </source>
</evidence>
<feature type="domain" description="Fucosyltransferase N-terminal" evidence="14">
    <location>
        <begin position="101"/>
        <end position="200"/>
    </location>
</feature>
<evidence type="ECO:0000313" key="15">
    <source>
        <dbReference type="EMBL" id="JAS26301.1"/>
    </source>
</evidence>
<proteinExistence type="inferred from homology"/>
<dbReference type="PANTHER" id="PTHR48438:SF1">
    <property type="entry name" value="ALPHA-(1,3)-FUCOSYLTRANSFERASE C-RELATED"/>
    <property type="match status" value="1"/>
</dbReference>
<keyword evidence="5 12" id="KW-0808">Transferase</keyword>
<dbReference type="SUPFAM" id="SSF53756">
    <property type="entry name" value="UDP-Glycosyltransferase/glycogen phosphorylase"/>
    <property type="match status" value="1"/>
</dbReference>
<evidence type="ECO:0000256" key="5">
    <source>
        <dbReference type="ARBA" id="ARBA00022679"/>
    </source>
</evidence>
<dbReference type="EMBL" id="GEDC01010997">
    <property type="protein sequence ID" value="JAS26301.1"/>
    <property type="molecule type" value="Transcribed_RNA"/>
</dbReference>
<keyword evidence="8" id="KW-1133">Transmembrane helix</keyword>
<evidence type="ECO:0000256" key="8">
    <source>
        <dbReference type="ARBA" id="ARBA00022989"/>
    </source>
</evidence>
<dbReference type="InterPro" id="IPR031481">
    <property type="entry name" value="Glyco_tran_10_N"/>
</dbReference>
<dbReference type="InterPro" id="IPR001503">
    <property type="entry name" value="Glyco_trans_10"/>
</dbReference>
<keyword evidence="9 12" id="KW-0333">Golgi apparatus</keyword>